<feature type="domain" description="Transglycosylase SLT" evidence="5">
    <location>
        <begin position="145"/>
        <end position="234"/>
    </location>
</feature>
<keyword evidence="6" id="KW-0456">Lyase</keyword>
<proteinExistence type="inferred from homology"/>
<evidence type="ECO:0000313" key="6">
    <source>
        <dbReference type="EMBL" id="QEW28168.1"/>
    </source>
</evidence>
<keyword evidence="4" id="KW-0732">Signal</keyword>
<comment type="similarity">
    <text evidence="1">Belongs to the transglycosylase Slt family.</text>
</comment>
<dbReference type="PANTHER" id="PTHR37423:SF2">
    <property type="entry name" value="MEMBRANE-BOUND LYTIC MUREIN TRANSGLYCOSYLASE C"/>
    <property type="match status" value="1"/>
</dbReference>
<dbReference type="InterPro" id="IPR023346">
    <property type="entry name" value="Lysozyme-like_dom_sf"/>
</dbReference>
<evidence type="ECO:0000256" key="4">
    <source>
        <dbReference type="SAM" id="SignalP"/>
    </source>
</evidence>
<feature type="region of interest" description="Disordered" evidence="3">
    <location>
        <begin position="58"/>
        <end position="77"/>
    </location>
</feature>
<dbReference type="EMBL" id="CP031598">
    <property type="protein sequence ID" value="QEW28168.1"/>
    <property type="molecule type" value="Genomic_DNA"/>
</dbReference>
<protein>
    <submittedName>
        <fullName evidence="6">Soluble lytic murein transglycosylase</fullName>
        <ecNumber evidence="6">4.2.2.-</ecNumber>
    </submittedName>
</protein>
<feature type="chain" id="PRO_5025059133" evidence="4">
    <location>
        <begin position="25"/>
        <end position="279"/>
    </location>
</feature>
<feature type="signal peptide" evidence="4">
    <location>
        <begin position="1"/>
        <end position="24"/>
    </location>
</feature>
<organism evidence="6 7">
    <name type="scientific">Roseovarius indicus</name>
    <dbReference type="NCBI Taxonomy" id="540747"/>
    <lineage>
        <taxon>Bacteria</taxon>
        <taxon>Pseudomonadati</taxon>
        <taxon>Pseudomonadota</taxon>
        <taxon>Alphaproteobacteria</taxon>
        <taxon>Rhodobacterales</taxon>
        <taxon>Roseobacteraceae</taxon>
        <taxon>Roseovarius</taxon>
    </lineage>
</organism>
<sequence length="279" mass="29111" precursor="true">MKPYILRASMALAVGLCVAIPAAADSPPPYPEFTFKMGKPPKKGTKKRINVQIEPGDQVVAKPAKPKPDDAGTGTHSAAAASGRYDWFWTKVSPGLAEDPALRLRSAFASLEDGPGGVKVTGPRLQTLQGIASSQGANILRATIGTDVSPALVLAVISVESGGRSTAESHKGAQGLMQLMPDTATRFGVTDSLSSDQNIKGGVAYLDWLLKEFGGDAVLALAGYNAGENAVKKHDGVPPYTETRDYVPKVLAAFQVAGGLCKTRPELITDACALNLAVK</sequence>
<reference evidence="6 7" key="1">
    <citation type="submission" date="2018-08" db="EMBL/GenBank/DDBJ databases">
        <title>Genetic Globetrotter - A new plasmid hitch-hiking vast phylogenetic and geographic distances.</title>
        <authorList>
            <person name="Vollmers J."/>
            <person name="Petersen J."/>
        </authorList>
    </citation>
    <scope>NUCLEOTIDE SEQUENCE [LARGE SCALE GENOMIC DNA]</scope>
    <source>
        <strain evidence="6 7">DSM 26383</strain>
    </source>
</reference>
<dbReference type="Gene3D" id="1.10.530.10">
    <property type="match status" value="1"/>
</dbReference>
<dbReference type="GO" id="GO:0016829">
    <property type="term" value="F:lyase activity"/>
    <property type="evidence" value="ECO:0007669"/>
    <property type="project" value="UniProtKB-KW"/>
</dbReference>
<dbReference type="InterPro" id="IPR008258">
    <property type="entry name" value="Transglycosylase_SLT_dom_1"/>
</dbReference>
<evidence type="ECO:0000256" key="3">
    <source>
        <dbReference type="SAM" id="MobiDB-lite"/>
    </source>
</evidence>
<accession>A0A5P3AIJ6</accession>
<comment type="similarity">
    <text evidence="2">Belongs to the virb1 family.</text>
</comment>
<dbReference type="Pfam" id="PF01464">
    <property type="entry name" value="SLT"/>
    <property type="match status" value="1"/>
</dbReference>
<name>A0A5P3AIJ6_9RHOB</name>
<dbReference type="Proteomes" id="UP000325785">
    <property type="component" value="Chromosome"/>
</dbReference>
<gene>
    <name evidence="6" type="primary">slt_2</name>
    <name evidence="6" type="ORF">RIdsm_03994</name>
</gene>
<evidence type="ECO:0000256" key="2">
    <source>
        <dbReference type="ARBA" id="ARBA00009387"/>
    </source>
</evidence>
<evidence type="ECO:0000313" key="7">
    <source>
        <dbReference type="Proteomes" id="UP000325785"/>
    </source>
</evidence>
<dbReference type="CDD" id="cd00254">
    <property type="entry name" value="LT-like"/>
    <property type="match status" value="1"/>
</dbReference>
<dbReference type="AlphaFoldDB" id="A0A5P3AIJ6"/>
<evidence type="ECO:0000259" key="5">
    <source>
        <dbReference type="Pfam" id="PF01464"/>
    </source>
</evidence>
<dbReference type="SUPFAM" id="SSF53955">
    <property type="entry name" value="Lysozyme-like"/>
    <property type="match status" value="1"/>
</dbReference>
<dbReference type="EC" id="4.2.2.-" evidence="6"/>
<dbReference type="KEGG" id="rid:RIdsm_03994"/>
<dbReference type="PANTHER" id="PTHR37423">
    <property type="entry name" value="SOLUBLE LYTIC MUREIN TRANSGLYCOSYLASE-RELATED"/>
    <property type="match status" value="1"/>
</dbReference>
<evidence type="ECO:0000256" key="1">
    <source>
        <dbReference type="ARBA" id="ARBA00007734"/>
    </source>
</evidence>